<dbReference type="Pfam" id="PF00664">
    <property type="entry name" value="ABC_membrane"/>
    <property type="match status" value="2"/>
</dbReference>
<dbReference type="CDD" id="cd18578">
    <property type="entry name" value="ABC_6TM_Pgp_ABCB1_D2_like"/>
    <property type="match status" value="1"/>
</dbReference>
<dbReference type="SUPFAM" id="SSF90123">
    <property type="entry name" value="ABC transporter transmembrane region"/>
    <property type="match status" value="2"/>
</dbReference>
<feature type="domain" description="ABC transporter" evidence="10">
    <location>
        <begin position="954"/>
        <end position="1209"/>
    </location>
</feature>
<feature type="transmembrane region" description="Helical" evidence="9">
    <location>
        <begin position="749"/>
        <end position="769"/>
    </location>
</feature>
<evidence type="ECO:0000313" key="12">
    <source>
        <dbReference type="EMBL" id="KAH6877168.1"/>
    </source>
</evidence>
<proteinExistence type="predicted"/>
<evidence type="ECO:0000256" key="7">
    <source>
        <dbReference type="ARBA" id="ARBA00023136"/>
    </source>
</evidence>
<dbReference type="InterPro" id="IPR011527">
    <property type="entry name" value="ABC1_TM_dom"/>
</dbReference>
<dbReference type="OrthoDB" id="6500128at2759"/>
<evidence type="ECO:0000256" key="4">
    <source>
        <dbReference type="ARBA" id="ARBA00022741"/>
    </source>
</evidence>
<dbReference type="EMBL" id="JAGPYM010000031">
    <property type="protein sequence ID" value="KAH6877168.1"/>
    <property type="molecule type" value="Genomic_DNA"/>
</dbReference>
<evidence type="ECO:0000313" key="13">
    <source>
        <dbReference type="Proteomes" id="UP000777438"/>
    </source>
</evidence>
<feature type="transmembrane region" description="Helical" evidence="9">
    <location>
        <begin position="133"/>
        <end position="151"/>
    </location>
</feature>
<name>A0A9P9AJF9_9HYPO</name>
<evidence type="ECO:0000256" key="2">
    <source>
        <dbReference type="ARBA" id="ARBA00022448"/>
    </source>
</evidence>
<dbReference type="PANTHER" id="PTHR43394">
    <property type="entry name" value="ATP-DEPENDENT PERMEASE MDL1, MITOCHONDRIAL"/>
    <property type="match status" value="1"/>
</dbReference>
<feature type="transmembrane region" description="Helical" evidence="9">
    <location>
        <begin position="13"/>
        <end position="35"/>
    </location>
</feature>
<dbReference type="GO" id="GO:0016020">
    <property type="term" value="C:membrane"/>
    <property type="evidence" value="ECO:0007669"/>
    <property type="project" value="UniProtKB-SubCell"/>
</dbReference>
<feature type="domain" description="ABC transmembrane type-1" evidence="11">
    <location>
        <begin position="632"/>
        <end position="918"/>
    </location>
</feature>
<dbReference type="AlphaFoldDB" id="A0A9P9AJF9"/>
<dbReference type="InterPro" id="IPR003439">
    <property type="entry name" value="ABC_transporter-like_ATP-bd"/>
</dbReference>
<dbReference type="InterPro" id="IPR003593">
    <property type="entry name" value="AAA+_ATPase"/>
</dbReference>
<evidence type="ECO:0000256" key="8">
    <source>
        <dbReference type="SAM" id="MobiDB-lite"/>
    </source>
</evidence>
<reference evidence="12 13" key="1">
    <citation type="journal article" date="2021" name="Nat. Commun.">
        <title>Genetic determinants of endophytism in the Arabidopsis root mycobiome.</title>
        <authorList>
            <person name="Mesny F."/>
            <person name="Miyauchi S."/>
            <person name="Thiergart T."/>
            <person name="Pickel B."/>
            <person name="Atanasova L."/>
            <person name="Karlsson M."/>
            <person name="Huettel B."/>
            <person name="Barry K.W."/>
            <person name="Haridas S."/>
            <person name="Chen C."/>
            <person name="Bauer D."/>
            <person name="Andreopoulos W."/>
            <person name="Pangilinan J."/>
            <person name="LaButti K."/>
            <person name="Riley R."/>
            <person name="Lipzen A."/>
            <person name="Clum A."/>
            <person name="Drula E."/>
            <person name="Henrissat B."/>
            <person name="Kohler A."/>
            <person name="Grigoriev I.V."/>
            <person name="Martin F.M."/>
            <person name="Hacquard S."/>
        </authorList>
    </citation>
    <scope>NUCLEOTIDE SEQUENCE [LARGE SCALE GENOMIC DNA]</scope>
    <source>
        <strain evidence="12 13">MPI-CAGE-CH-0241</strain>
    </source>
</reference>
<evidence type="ECO:0000259" key="10">
    <source>
        <dbReference type="PROSITE" id="PS50893"/>
    </source>
</evidence>
<gene>
    <name evidence="12" type="ORF">B0T10DRAFT_194494</name>
</gene>
<dbReference type="InterPro" id="IPR017871">
    <property type="entry name" value="ABC_transporter-like_CS"/>
</dbReference>
<feature type="transmembrane region" description="Helical" evidence="9">
    <location>
        <begin position="672"/>
        <end position="694"/>
    </location>
</feature>
<keyword evidence="13" id="KW-1185">Reference proteome</keyword>
<feature type="transmembrane region" description="Helical" evidence="9">
    <location>
        <begin position="629"/>
        <end position="660"/>
    </location>
</feature>
<keyword evidence="3 9" id="KW-0812">Transmembrane</keyword>
<dbReference type="Proteomes" id="UP000777438">
    <property type="component" value="Unassembled WGS sequence"/>
</dbReference>
<dbReference type="FunFam" id="3.40.50.300:FF:000604">
    <property type="entry name" value="ABC transporter B family member 28"/>
    <property type="match status" value="1"/>
</dbReference>
<dbReference type="FunFam" id="3.40.50.300:FF:001471">
    <property type="entry name" value="P-loop containing nucleoside triphosphate hydrolase protein"/>
    <property type="match status" value="1"/>
</dbReference>
<evidence type="ECO:0000256" key="5">
    <source>
        <dbReference type="ARBA" id="ARBA00022840"/>
    </source>
</evidence>
<evidence type="ECO:0000259" key="11">
    <source>
        <dbReference type="PROSITE" id="PS50929"/>
    </source>
</evidence>
<dbReference type="GO" id="GO:0016887">
    <property type="term" value="F:ATP hydrolysis activity"/>
    <property type="evidence" value="ECO:0007669"/>
    <property type="project" value="InterPro"/>
</dbReference>
<feature type="transmembrane region" description="Helical" evidence="9">
    <location>
        <begin position="775"/>
        <end position="795"/>
    </location>
</feature>
<dbReference type="GO" id="GO:0015421">
    <property type="term" value="F:ABC-type oligopeptide transporter activity"/>
    <property type="evidence" value="ECO:0007669"/>
    <property type="project" value="TreeGrafter"/>
</dbReference>
<keyword evidence="4" id="KW-0547">Nucleotide-binding</keyword>
<dbReference type="GO" id="GO:0005524">
    <property type="term" value="F:ATP binding"/>
    <property type="evidence" value="ECO:0007669"/>
    <property type="project" value="UniProtKB-KW"/>
</dbReference>
<comment type="caution">
    <text evidence="12">The sequence shown here is derived from an EMBL/GenBank/DDBJ whole genome shotgun (WGS) entry which is preliminary data.</text>
</comment>
<keyword evidence="7 9" id="KW-0472">Membrane</keyword>
<keyword evidence="12" id="KW-0378">Hydrolase</keyword>
<dbReference type="Gene3D" id="1.20.1560.10">
    <property type="entry name" value="ABC transporter type 1, transmembrane domain"/>
    <property type="match status" value="2"/>
</dbReference>
<keyword evidence="5" id="KW-0067">ATP-binding</keyword>
<evidence type="ECO:0000256" key="1">
    <source>
        <dbReference type="ARBA" id="ARBA00004141"/>
    </source>
</evidence>
<sequence length="1242" mass="134958">MTGFGSVAIAFSYSWKLTLVLLAIMPISALILSLVTRRLESGIQAQRRDLAVASKYAAASITAIDLVKVFNGYDQDVWHYSTAVKKAAKHYLVQAQCNASQMAYISFSGIATFVIGFWYGVVLVNQGMSPGSVLATFYAILASFQAIEALMPQWLVIAKGMSAGAFLSAVRLNSRLDHAAKEMTGSLQPGTCVGDIEVTNVSFAYPLNPETTVLKTSSFFFPAGEMTFLVGRSGSGKSTLGNLIVRFYQPNTGEIKIDNHPLRALDKRWLRENVTLIQQSSVLFNDSFFMNIALGHLHPNSVTQEEVTTAVEAALLQSTLAALPGGYDNNMGPGGYGLSGGQRQRVALARARVRDPPVLILDEISSGLDQVSRHLIMDAIRKWRRGKTTIIITHDVSRITDDDFVYVMDNASLVEEGFRRDLVRNTTGPLATLLASTAANDPDTPIEITVVSPDSPCYSRSPITMPLQARSSRVSRIVVEELEGLRRHSFLAPGTVVSPRISWGTSTNSALRPETEHTWELDVYARRLLVPQSPPPLSERPIMAFKRHSLADFREKRLSESTEGTSFVFGEAERRDNISSLRSPLQEAGPDLPMTEMGSKQPSPSDAERISLVAILKTAWPTLGPRHRLILILGTLVCVIGAGAIPTFGYCFAQLLGVMWSPGDKLAEGQRWAIYLFIVAVIDGACTGGGRYLFEIVAQAWINAIRVQALKKILRQPKVWFDRPKNSPGRINECLDRNAEEMRNIVGKFIPIMIVVTLMILIAVTWALVVSWKLTLVAMSLGLVVMGAVKGFSVVSGKCEASCNKGAEDSSATLTEIFLNIQVVRALTQEDYFTSKYMNSVSHTLGLGIKRALYTCLPYGLYQSLNYHLTALVFYYGTVLLAREKEIDATSVVQVVNLLLFSVGTATSFLSVMPQVTMAQATASQMLGYVNMAAEPDSGSESGAVYAPTSPLPVKLNKLSFSYNKDGSRPVLQGVSFDIQPGNCLAIVGCSGCGKSTIVSLILGLYSPSARSALSTVSPLTFSKCSYTDVDIEHIRSMMAYVPQAPFLFPATIAENVAYGLTESSPLRRLENVAAAAQAAGLHDFIASLPEGYNTLVGDGGQTLSGGQAQRLSIARALARKPRLLVLDEPTSALDAKSAEMIRQTVQELVEGSKKGGSVGMAILVVTHSREMMAIADRIVMLEEGVKVEEGSYQGLMQKRGKFAELVSGGGGLRVAEREADERVRVPRLDMPKTRRMGRSNS</sequence>
<comment type="subcellular location">
    <subcellularLocation>
        <location evidence="1">Membrane</location>
        <topology evidence="1">Multi-pass membrane protein</topology>
    </subcellularLocation>
</comment>
<dbReference type="PROSITE" id="PS50929">
    <property type="entry name" value="ABC_TM1F"/>
    <property type="match status" value="2"/>
</dbReference>
<keyword evidence="2" id="KW-0813">Transport</keyword>
<dbReference type="PROSITE" id="PS00211">
    <property type="entry name" value="ABC_TRANSPORTER_1"/>
    <property type="match status" value="1"/>
</dbReference>
<accession>A0A9P9AJF9</accession>
<organism evidence="12 13">
    <name type="scientific">Thelonectria olida</name>
    <dbReference type="NCBI Taxonomy" id="1576542"/>
    <lineage>
        <taxon>Eukaryota</taxon>
        <taxon>Fungi</taxon>
        <taxon>Dikarya</taxon>
        <taxon>Ascomycota</taxon>
        <taxon>Pezizomycotina</taxon>
        <taxon>Sordariomycetes</taxon>
        <taxon>Hypocreomycetidae</taxon>
        <taxon>Hypocreales</taxon>
        <taxon>Nectriaceae</taxon>
        <taxon>Thelonectria</taxon>
    </lineage>
</organism>
<feature type="region of interest" description="Disordered" evidence="8">
    <location>
        <begin position="579"/>
        <end position="605"/>
    </location>
</feature>
<evidence type="ECO:0000256" key="3">
    <source>
        <dbReference type="ARBA" id="ARBA00022692"/>
    </source>
</evidence>
<evidence type="ECO:0000256" key="9">
    <source>
        <dbReference type="SAM" id="Phobius"/>
    </source>
</evidence>
<dbReference type="PANTHER" id="PTHR43394:SF1">
    <property type="entry name" value="ATP-BINDING CASSETTE SUB-FAMILY B MEMBER 10, MITOCHONDRIAL"/>
    <property type="match status" value="1"/>
</dbReference>
<dbReference type="Gene3D" id="3.40.50.300">
    <property type="entry name" value="P-loop containing nucleotide triphosphate hydrolases"/>
    <property type="match status" value="2"/>
</dbReference>
<dbReference type="InterPro" id="IPR027417">
    <property type="entry name" value="P-loop_NTPase"/>
</dbReference>
<dbReference type="InterPro" id="IPR036640">
    <property type="entry name" value="ABC1_TM_sf"/>
</dbReference>
<dbReference type="PROSITE" id="PS50893">
    <property type="entry name" value="ABC_TRANSPORTER_2"/>
    <property type="match status" value="2"/>
</dbReference>
<feature type="domain" description="ABC transmembrane type-1" evidence="11">
    <location>
        <begin position="1"/>
        <end position="159"/>
    </location>
</feature>
<keyword evidence="6 9" id="KW-1133">Transmembrane helix</keyword>
<dbReference type="InterPro" id="IPR039421">
    <property type="entry name" value="Type_1_exporter"/>
</dbReference>
<dbReference type="SUPFAM" id="SSF52540">
    <property type="entry name" value="P-loop containing nucleoside triphosphate hydrolases"/>
    <property type="match status" value="2"/>
</dbReference>
<dbReference type="SMART" id="SM00382">
    <property type="entry name" value="AAA"/>
    <property type="match status" value="2"/>
</dbReference>
<feature type="transmembrane region" description="Helical" evidence="9">
    <location>
        <begin position="102"/>
        <end position="121"/>
    </location>
</feature>
<evidence type="ECO:0000256" key="6">
    <source>
        <dbReference type="ARBA" id="ARBA00022989"/>
    </source>
</evidence>
<dbReference type="GO" id="GO:0005737">
    <property type="term" value="C:cytoplasm"/>
    <property type="evidence" value="ECO:0007669"/>
    <property type="project" value="UniProtKB-ARBA"/>
</dbReference>
<dbReference type="Pfam" id="PF00005">
    <property type="entry name" value="ABC_tran"/>
    <property type="match status" value="2"/>
</dbReference>
<feature type="domain" description="ABC transporter" evidence="10">
    <location>
        <begin position="196"/>
        <end position="435"/>
    </location>
</feature>
<protein>
    <submittedName>
        <fullName evidence="12">P-loop containing nucleoside triphosphate hydrolase protein</fullName>
    </submittedName>
</protein>
<dbReference type="CDD" id="cd03228">
    <property type="entry name" value="ABCC_MRP_Like"/>
    <property type="match status" value="1"/>
</dbReference>